<dbReference type="InterPro" id="IPR019223">
    <property type="entry name" value="DUF2147"/>
</dbReference>
<comment type="caution">
    <text evidence="3">The sequence shown here is derived from an EMBL/GenBank/DDBJ whole genome shotgun (WGS) entry which is preliminary data.</text>
</comment>
<accession>A0A840APX8</accession>
<dbReference type="RefSeq" id="WP_183398191.1">
    <property type="nucleotide sequence ID" value="NZ_JACIDS010000002.1"/>
</dbReference>
<reference evidence="3 4" key="1">
    <citation type="submission" date="2020-08" db="EMBL/GenBank/DDBJ databases">
        <title>Genomic Encyclopedia of Type Strains, Phase IV (KMG-IV): sequencing the most valuable type-strain genomes for metagenomic binning, comparative biology and taxonomic classification.</title>
        <authorList>
            <person name="Goeker M."/>
        </authorList>
    </citation>
    <scope>NUCLEOTIDE SEQUENCE [LARGE SCALE GENOMIC DNA]</scope>
    <source>
        <strain evidence="3 4">DSM 25966</strain>
    </source>
</reference>
<evidence type="ECO:0000259" key="2">
    <source>
        <dbReference type="Pfam" id="PF09917"/>
    </source>
</evidence>
<feature type="chain" id="PRO_5032307827" evidence="1">
    <location>
        <begin position="26"/>
        <end position="128"/>
    </location>
</feature>
<feature type="signal peptide" evidence="1">
    <location>
        <begin position="1"/>
        <end position="25"/>
    </location>
</feature>
<sequence length="128" mass="13810">MLRRPTLLRLIGLSPIVLATPDAMAAPEINGVWARGDGNAHVRIAPCGADLCAVNIWVKDTSKGEAVGDTLVMMVKPQAPGRYTGTAYDRKRKLTVSMDISVEPKRLKSRGCVLGGLACRSVSWSRLH</sequence>
<evidence type="ECO:0000256" key="1">
    <source>
        <dbReference type="SAM" id="SignalP"/>
    </source>
</evidence>
<keyword evidence="4" id="KW-1185">Reference proteome</keyword>
<gene>
    <name evidence="3" type="ORF">GGR25_001584</name>
</gene>
<name>A0A840APX8_9HYPH</name>
<keyword evidence="1" id="KW-0732">Signal</keyword>
<dbReference type="PANTHER" id="PTHR36919">
    <property type="entry name" value="BLR1215 PROTEIN"/>
    <property type="match status" value="1"/>
</dbReference>
<dbReference type="EMBL" id="JACIDS010000002">
    <property type="protein sequence ID" value="MBB3930545.1"/>
    <property type="molecule type" value="Genomic_DNA"/>
</dbReference>
<dbReference type="PANTHER" id="PTHR36919:SF2">
    <property type="entry name" value="BLL6627 PROTEIN"/>
    <property type="match status" value="1"/>
</dbReference>
<organism evidence="3 4">
    <name type="scientific">Kaistia hirudinis</name>
    <dbReference type="NCBI Taxonomy" id="1293440"/>
    <lineage>
        <taxon>Bacteria</taxon>
        <taxon>Pseudomonadati</taxon>
        <taxon>Pseudomonadota</taxon>
        <taxon>Alphaproteobacteria</taxon>
        <taxon>Hyphomicrobiales</taxon>
        <taxon>Kaistiaceae</taxon>
        <taxon>Kaistia</taxon>
    </lineage>
</organism>
<dbReference type="AlphaFoldDB" id="A0A840APX8"/>
<dbReference type="Proteomes" id="UP000553963">
    <property type="component" value="Unassembled WGS sequence"/>
</dbReference>
<dbReference type="Pfam" id="PF09917">
    <property type="entry name" value="DUF2147"/>
    <property type="match status" value="1"/>
</dbReference>
<evidence type="ECO:0000313" key="3">
    <source>
        <dbReference type="EMBL" id="MBB3930545.1"/>
    </source>
</evidence>
<evidence type="ECO:0000313" key="4">
    <source>
        <dbReference type="Proteomes" id="UP000553963"/>
    </source>
</evidence>
<protein>
    <submittedName>
        <fullName evidence="3">Uncharacterized protein (DUF2147 family)</fullName>
    </submittedName>
</protein>
<dbReference type="Gene3D" id="2.40.128.520">
    <property type="match status" value="1"/>
</dbReference>
<proteinExistence type="predicted"/>
<feature type="domain" description="DUF2147" evidence="2">
    <location>
        <begin position="31"/>
        <end position="126"/>
    </location>
</feature>